<sequence length="136" mass="15319">MFEALRKYAQFSGRARRAEYWMFALFNWLMSWGFYIMLVMMGATGERTHDLPPAALGLAMAYGLFALAMLIPSLAVAVRRMHDTNRSGWWLLIALIPGIGALVLFVFLILDGTRGPNRFGEDPKAGEPPEIQRLPD</sequence>
<dbReference type="SUPFAM" id="SSF103473">
    <property type="entry name" value="MFS general substrate transporter"/>
    <property type="match status" value="1"/>
</dbReference>
<evidence type="ECO:0000313" key="3">
    <source>
        <dbReference type="Proteomes" id="UP001597216"/>
    </source>
</evidence>
<protein>
    <submittedName>
        <fullName evidence="2">DUF805 domain-containing protein</fullName>
    </submittedName>
</protein>
<dbReference type="Proteomes" id="UP001597216">
    <property type="component" value="Unassembled WGS sequence"/>
</dbReference>
<gene>
    <name evidence="2" type="ORF">ACFQ27_16705</name>
</gene>
<dbReference type="PANTHER" id="PTHR34980">
    <property type="entry name" value="INNER MEMBRANE PROTEIN-RELATED-RELATED"/>
    <property type="match status" value="1"/>
</dbReference>
<feature type="transmembrane region" description="Helical" evidence="1">
    <location>
        <begin position="20"/>
        <end position="43"/>
    </location>
</feature>
<dbReference type="InterPro" id="IPR008523">
    <property type="entry name" value="DUF805"/>
</dbReference>
<organism evidence="2 3">
    <name type="scientific">Phenylobacterium conjunctum</name>
    <dbReference type="NCBI Taxonomy" id="1298959"/>
    <lineage>
        <taxon>Bacteria</taxon>
        <taxon>Pseudomonadati</taxon>
        <taxon>Pseudomonadota</taxon>
        <taxon>Alphaproteobacteria</taxon>
        <taxon>Caulobacterales</taxon>
        <taxon>Caulobacteraceae</taxon>
        <taxon>Phenylobacterium</taxon>
    </lineage>
</organism>
<feature type="transmembrane region" description="Helical" evidence="1">
    <location>
        <begin position="55"/>
        <end position="77"/>
    </location>
</feature>
<dbReference type="EMBL" id="JBHTLQ010000048">
    <property type="protein sequence ID" value="MFD1192230.1"/>
    <property type="molecule type" value="Genomic_DNA"/>
</dbReference>
<dbReference type="Pfam" id="PF05656">
    <property type="entry name" value="DUF805"/>
    <property type="match status" value="1"/>
</dbReference>
<feature type="transmembrane region" description="Helical" evidence="1">
    <location>
        <begin position="89"/>
        <end position="110"/>
    </location>
</feature>
<keyword evidence="3" id="KW-1185">Reference proteome</keyword>
<accession>A0ABW3T975</accession>
<proteinExistence type="predicted"/>
<name>A0ABW3T975_9CAUL</name>
<keyword evidence="1" id="KW-0472">Membrane</keyword>
<keyword evidence="1" id="KW-1133">Transmembrane helix</keyword>
<comment type="caution">
    <text evidence="2">The sequence shown here is derived from an EMBL/GenBank/DDBJ whole genome shotgun (WGS) entry which is preliminary data.</text>
</comment>
<dbReference type="PANTHER" id="PTHR34980:SF2">
    <property type="entry name" value="INNER MEMBRANE PROTEIN YHAH-RELATED"/>
    <property type="match status" value="1"/>
</dbReference>
<dbReference type="InterPro" id="IPR036259">
    <property type="entry name" value="MFS_trans_sf"/>
</dbReference>
<evidence type="ECO:0000256" key="1">
    <source>
        <dbReference type="SAM" id="Phobius"/>
    </source>
</evidence>
<dbReference type="RefSeq" id="WP_374348183.1">
    <property type="nucleotide sequence ID" value="NZ_JBHTLQ010000048.1"/>
</dbReference>
<reference evidence="3" key="1">
    <citation type="journal article" date="2019" name="Int. J. Syst. Evol. Microbiol.">
        <title>The Global Catalogue of Microorganisms (GCM) 10K type strain sequencing project: providing services to taxonomists for standard genome sequencing and annotation.</title>
        <authorList>
            <consortium name="The Broad Institute Genomics Platform"/>
            <consortium name="The Broad Institute Genome Sequencing Center for Infectious Disease"/>
            <person name="Wu L."/>
            <person name="Ma J."/>
        </authorList>
    </citation>
    <scope>NUCLEOTIDE SEQUENCE [LARGE SCALE GENOMIC DNA]</scope>
    <source>
        <strain evidence="3">CCUG 55074</strain>
    </source>
</reference>
<keyword evidence="1" id="KW-0812">Transmembrane</keyword>
<evidence type="ECO:0000313" key="2">
    <source>
        <dbReference type="EMBL" id="MFD1192230.1"/>
    </source>
</evidence>